<evidence type="ECO:0000313" key="1">
    <source>
        <dbReference type="EMBL" id="CDW43899.1"/>
    </source>
</evidence>
<sequence length="35" mass="4175">MWKKNKKNTLTSMNGELYMFLEERGNGGEKIYFES</sequence>
<accession>A0A0K2V099</accession>
<name>A0A0K2V099_LEPSM</name>
<organism evidence="1">
    <name type="scientific">Lepeophtheirus salmonis</name>
    <name type="common">Salmon louse</name>
    <name type="synonym">Caligus salmonis</name>
    <dbReference type="NCBI Taxonomy" id="72036"/>
    <lineage>
        <taxon>Eukaryota</taxon>
        <taxon>Metazoa</taxon>
        <taxon>Ecdysozoa</taxon>
        <taxon>Arthropoda</taxon>
        <taxon>Crustacea</taxon>
        <taxon>Multicrustacea</taxon>
        <taxon>Hexanauplia</taxon>
        <taxon>Copepoda</taxon>
        <taxon>Siphonostomatoida</taxon>
        <taxon>Caligidae</taxon>
        <taxon>Lepeophtheirus</taxon>
    </lineage>
</organism>
<proteinExistence type="predicted"/>
<dbReference type="AlphaFoldDB" id="A0A0K2V099"/>
<protein>
    <submittedName>
        <fullName evidence="1">Uncharacterized protein</fullName>
    </submittedName>
</protein>
<reference evidence="1" key="1">
    <citation type="submission" date="2014-05" db="EMBL/GenBank/DDBJ databases">
        <authorList>
            <person name="Chronopoulou M."/>
        </authorList>
    </citation>
    <scope>NUCLEOTIDE SEQUENCE</scope>
    <source>
        <tissue evidence="1">Whole organism</tissue>
    </source>
</reference>
<dbReference type="EMBL" id="HACA01026538">
    <property type="protein sequence ID" value="CDW43899.1"/>
    <property type="molecule type" value="Transcribed_RNA"/>
</dbReference>